<gene>
    <name evidence="6" type="ORF">EDD73_10498</name>
</gene>
<dbReference type="EMBL" id="SLXT01000004">
    <property type="protein sequence ID" value="TCP68195.1"/>
    <property type="molecule type" value="Genomic_DNA"/>
</dbReference>
<dbReference type="PANTHER" id="PTHR43687">
    <property type="entry name" value="ADENYLYLSULFATE REDUCTASE, BETA SUBUNIT"/>
    <property type="match status" value="1"/>
</dbReference>
<dbReference type="Pfam" id="PF13187">
    <property type="entry name" value="Fer4_9"/>
    <property type="match status" value="1"/>
</dbReference>
<dbReference type="AlphaFoldDB" id="A0A4R2SAF2"/>
<keyword evidence="3" id="KW-0408">Iron</keyword>
<dbReference type="InterPro" id="IPR050572">
    <property type="entry name" value="Fe-S_Ferredoxin"/>
</dbReference>
<protein>
    <submittedName>
        <fullName evidence="6">2-oxoglutarate ferredoxin oxidoreductase subunit delta</fullName>
    </submittedName>
</protein>
<evidence type="ECO:0000256" key="3">
    <source>
        <dbReference type="ARBA" id="ARBA00023004"/>
    </source>
</evidence>
<dbReference type="Proteomes" id="UP000294813">
    <property type="component" value="Unassembled WGS sequence"/>
</dbReference>
<dbReference type="InterPro" id="IPR017900">
    <property type="entry name" value="4Fe4S_Fe_S_CS"/>
</dbReference>
<comment type="caution">
    <text evidence="6">The sequence shown here is derived from an EMBL/GenBank/DDBJ whole genome shotgun (WGS) entry which is preliminary data.</text>
</comment>
<dbReference type="InterPro" id="IPR017896">
    <property type="entry name" value="4Fe4S_Fe-S-bd"/>
</dbReference>
<dbReference type="GO" id="GO:0046872">
    <property type="term" value="F:metal ion binding"/>
    <property type="evidence" value="ECO:0007669"/>
    <property type="project" value="UniProtKB-KW"/>
</dbReference>
<evidence type="ECO:0000256" key="1">
    <source>
        <dbReference type="ARBA" id="ARBA00022485"/>
    </source>
</evidence>
<organism evidence="6 7">
    <name type="scientific">Heliophilum fasciatum</name>
    <dbReference type="NCBI Taxonomy" id="35700"/>
    <lineage>
        <taxon>Bacteria</taxon>
        <taxon>Bacillati</taxon>
        <taxon>Bacillota</taxon>
        <taxon>Clostridia</taxon>
        <taxon>Eubacteriales</taxon>
        <taxon>Heliobacteriaceae</taxon>
        <taxon>Heliophilum</taxon>
    </lineage>
</organism>
<evidence type="ECO:0000256" key="2">
    <source>
        <dbReference type="ARBA" id="ARBA00022723"/>
    </source>
</evidence>
<accession>A0A4R2SAF2</accession>
<dbReference type="OrthoDB" id="9804603at2"/>
<evidence type="ECO:0000313" key="7">
    <source>
        <dbReference type="Proteomes" id="UP000294813"/>
    </source>
</evidence>
<keyword evidence="7" id="KW-1185">Reference proteome</keyword>
<dbReference type="PANTHER" id="PTHR43687:SF1">
    <property type="entry name" value="FERREDOXIN III"/>
    <property type="match status" value="1"/>
</dbReference>
<reference evidence="6 7" key="1">
    <citation type="submission" date="2019-03" db="EMBL/GenBank/DDBJ databases">
        <title>Genomic Encyclopedia of Type Strains, Phase IV (KMG-IV): sequencing the most valuable type-strain genomes for metagenomic binning, comparative biology and taxonomic classification.</title>
        <authorList>
            <person name="Goeker M."/>
        </authorList>
    </citation>
    <scope>NUCLEOTIDE SEQUENCE [LARGE SCALE GENOMIC DNA]</scope>
    <source>
        <strain evidence="6 7">DSM 11170</strain>
    </source>
</reference>
<dbReference type="RefSeq" id="WP_131918223.1">
    <property type="nucleotide sequence ID" value="NZ_JAOQNU010000004.1"/>
</dbReference>
<proteinExistence type="predicted"/>
<keyword evidence="2" id="KW-0479">Metal-binding</keyword>
<dbReference type="PROSITE" id="PS51379">
    <property type="entry name" value="4FE4S_FER_2"/>
    <property type="match status" value="2"/>
</dbReference>
<dbReference type="Gene3D" id="3.30.70.20">
    <property type="match status" value="1"/>
</dbReference>
<dbReference type="PROSITE" id="PS00198">
    <property type="entry name" value="4FE4S_FER_1"/>
    <property type="match status" value="1"/>
</dbReference>
<dbReference type="GO" id="GO:0051539">
    <property type="term" value="F:4 iron, 4 sulfur cluster binding"/>
    <property type="evidence" value="ECO:0007669"/>
    <property type="project" value="UniProtKB-KW"/>
</dbReference>
<feature type="domain" description="4Fe-4S ferredoxin-type" evidence="5">
    <location>
        <begin position="41"/>
        <end position="70"/>
    </location>
</feature>
<dbReference type="SUPFAM" id="SSF54862">
    <property type="entry name" value="4Fe-4S ferredoxins"/>
    <property type="match status" value="1"/>
</dbReference>
<name>A0A4R2SAF2_9FIRM</name>
<evidence type="ECO:0000256" key="4">
    <source>
        <dbReference type="ARBA" id="ARBA00023014"/>
    </source>
</evidence>
<keyword evidence="4" id="KW-0411">Iron-sulfur</keyword>
<evidence type="ECO:0000313" key="6">
    <source>
        <dbReference type="EMBL" id="TCP68195.1"/>
    </source>
</evidence>
<keyword evidence="1" id="KW-0004">4Fe-4S</keyword>
<evidence type="ECO:0000259" key="5">
    <source>
        <dbReference type="PROSITE" id="PS51379"/>
    </source>
</evidence>
<feature type="domain" description="4Fe-4S ferredoxin-type" evidence="5">
    <location>
        <begin position="10"/>
        <end position="39"/>
    </location>
</feature>
<sequence length="73" mass="7775">MAIPAEQLKSPVTVNLAWCKGCGICYSLCPTKVLIGNELSKAVVAHPELCTSCRVCEAHCPDYAITVEGGPKR</sequence>